<protein>
    <submittedName>
        <fullName evidence="2">Uncharacterized protein</fullName>
    </submittedName>
</protein>
<feature type="region of interest" description="Disordered" evidence="1">
    <location>
        <begin position="160"/>
        <end position="179"/>
    </location>
</feature>
<gene>
    <name evidence="2" type="ORF">BCR33DRAFT_715171</name>
</gene>
<proteinExistence type="predicted"/>
<organism evidence="2 3">
    <name type="scientific">Rhizoclosmatium globosum</name>
    <dbReference type="NCBI Taxonomy" id="329046"/>
    <lineage>
        <taxon>Eukaryota</taxon>
        <taxon>Fungi</taxon>
        <taxon>Fungi incertae sedis</taxon>
        <taxon>Chytridiomycota</taxon>
        <taxon>Chytridiomycota incertae sedis</taxon>
        <taxon>Chytridiomycetes</taxon>
        <taxon>Chytridiales</taxon>
        <taxon>Chytriomycetaceae</taxon>
        <taxon>Rhizoclosmatium</taxon>
    </lineage>
</organism>
<name>A0A1Y2CKD5_9FUNG</name>
<dbReference type="EMBL" id="MCGO01000014">
    <property type="protein sequence ID" value="ORY47460.1"/>
    <property type="molecule type" value="Genomic_DNA"/>
</dbReference>
<feature type="compositionally biased region" description="Polar residues" evidence="1">
    <location>
        <begin position="626"/>
        <end position="635"/>
    </location>
</feature>
<feature type="compositionally biased region" description="Basic and acidic residues" evidence="1">
    <location>
        <begin position="349"/>
        <end position="359"/>
    </location>
</feature>
<feature type="compositionally biased region" description="Polar residues" evidence="1">
    <location>
        <begin position="115"/>
        <end position="127"/>
    </location>
</feature>
<sequence>MIHLNDVGHINNGNEIITPGFTTAQWQKMEEFLTKANEIGLLEENEFEAVKQAIQCEDAIIPALFNRSNKNLRTFTNLLKKKVWELLNDETPSRIKSVKTTTTRSSETDPLYQARESQGSRRSSAFNQRRRTSKLSTRTRPATGTDFHGFNVADEAQKVATENASAAPNPRSRTNSFRPVSTMAGSRIEIHDPSSNQPPDPKPRLGSRPTSLFLGSKQDIHGSQAHMDPKSKPTSRPASLFISSRPTSLFLDKRSAKGSVDQVSSNVNHSQRLAPSPQGSAMNSMRPSIVTSRSMEYPQHCPELDAAIAAIPESAENSRAGSRASTRPSSAIFPSHMIRIEAPTPRESTYGERKPEESGTVKAAPVLSSVAESSAMPSEDNLPLSQLQSQTSSQMTEKSVAVELKPLELKPASTLSMPNVMSIVEPSTLSSTSETSLKKASSVQDNTATVQIVVPVGVRKSSSFSGSQKLKALDIIAEDSEGTPQIPQTRSFEAPPSQKQPKKDITKSEGSLSVTTSVPPPKLRGKHVVPAVVVPPPKEERSKVVEPVETSKEAINAAVPIPMIVMVHQSETEIVVDLSANATATVPQQQSQQITEEFSGKLVPKPPSSLSPISPVSPKPRFRRASNISENSSPTSPNPVHPDIPRPANKE</sequence>
<feature type="region of interest" description="Disordered" evidence="1">
    <location>
        <begin position="341"/>
        <end position="390"/>
    </location>
</feature>
<reference evidence="2 3" key="1">
    <citation type="submission" date="2016-07" db="EMBL/GenBank/DDBJ databases">
        <title>Pervasive Adenine N6-methylation of Active Genes in Fungi.</title>
        <authorList>
            <consortium name="DOE Joint Genome Institute"/>
            <person name="Mondo S.J."/>
            <person name="Dannebaum R.O."/>
            <person name="Kuo R.C."/>
            <person name="Labutti K."/>
            <person name="Haridas S."/>
            <person name="Kuo A."/>
            <person name="Salamov A."/>
            <person name="Ahrendt S.R."/>
            <person name="Lipzen A."/>
            <person name="Sullivan W."/>
            <person name="Andreopoulos W.B."/>
            <person name="Clum A."/>
            <person name="Lindquist E."/>
            <person name="Daum C."/>
            <person name="Ramamoorthy G.K."/>
            <person name="Gryganskyi A."/>
            <person name="Culley D."/>
            <person name="Magnuson J.K."/>
            <person name="James T.Y."/>
            <person name="O'Malley M.A."/>
            <person name="Stajich J.E."/>
            <person name="Spatafora J.W."/>
            <person name="Visel A."/>
            <person name="Grigoriev I.V."/>
        </authorList>
    </citation>
    <scope>NUCLEOTIDE SEQUENCE [LARGE SCALE GENOMIC DNA]</scope>
    <source>
        <strain evidence="2 3">JEL800</strain>
    </source>
</reference>
<feature type="region of interest" description="Disordered" evidence="1">
    <location>
        <begin position="97"/>
        <end position="152"/>
    </location>
</feature>
<feature type="region of interest" description="Disordered" evidence="1">
    <location>
        <begin position="479"/>
        <end position="528"/>
    </location>
</feature>
<feature type="region of interest" description="Disordered" evidence="1">
    <location>
        <begin position="585"/>
        <end position="651"/>
    </location>
</feature>
<keyword evidence="3" id="KW-1185">Reference proteome</keyword>
<feature type="compositionally biased region" description="Polar residues" evidence="1">
    <location>
        <begin position="508"/>
        <end position="517"/>
    </location>
</feature>
<feature type="compositionally biased region" description="Polar residues" evidence="1">
    <location>
        <begin position="232"/>
        <end position="241"/>
    </location>
</feature>
<dbReference type="Proteomes" id="UP000193642">
    <property type="component" value="Unassembled WGS sequence"/>
</dbReference>
<comment type="caution">
    <text evidence="2">The sequence shown here is derived from an EMBL/GenBank/DDBJ whole genome shotgun (WGS) entry which is preliminary data.</text>
</comment>
<accession>A0A1Y2CKD5</accession>
<feature type="region of interest" description="Disordered" evidence="1">
    <location>
        <begin position="188"/>
        <end position="241"/>
    </location>
</feature>
<evidence type="ECO:0000313" key="3">
    <source>
        <dbReference type="Proteomes" id="UP000193642"/>
    </source>
</evidence>
<evidence type="ECO:0000256" key="1">
    <source>
        <dbReference type="SAM" id="MobiDB-lite"/>
    </source>
</evidence>
<feature type="compositionally biased region" description="Polar residues" evidence="1">
    <location>
        <begin position="585"/>
        <end position="596"/>
    </location>
</feature>
<feature type="region of interest" description="Disordered" evidence="1">
    <location>
        <begin position="260"/>
        <end position="284"/>
    </location>
</feature>
<feature type="compositionally biased region" description="Polar residues" evidence="1">
    <location>
        <begin position="261"/>
        <end position="284"/>
    </location>
</feature>
<feature type="compositionally biased region" description="Polar residues" evidence="1">
    <location>
        <begin position="482"/>
        <end position="491"/>
    </location>
</feature>
<evidence type="ECO:0000313" key="2">
    <source>
        <dbReference type="EMBL" id="ORY47460.1"/>
    </source>
</evidence>
<dbReference type="AlphaFoldDB" id="A0A1Y2CKD5"/>